<reference evidence="1 2" key="2">
    <citation type="journal article" date="2022" name="Mol. Ecol. Resour.">
        <title>The genomes of chicory, endive, great burdock and yacon provide insights into Asteraceae paleo-polyploidization history and plant inulin production.</title>
        <authorList>
            <person name="Fan W."/>
            <person name="Wang S."/>
            <person name="Wang H."/>
            <person name="Wang A."/>
            <person name="Jiang F."/>
            <person name="Liu H."/>
            <person name="Zhao H."/>
            <person name="Xu D."/>
            <person name="Zhang Y."/>
        </authorList>
    </citation>
    <scope>NUCLEOTIDE SEQUENCE [LARGE SCALE GENOMIC DNA]</scope>
    <source>
        <strain evidence="2">cv. Yunnan</strain>
        <tissue evidence="1">Leaves</tissue>
    </source>
</reference>
<sequence length="1089" mass="123611">MWLDTLPQNSITTWEDLQAKFLKKYYSPSKAAHLRDQIHSFRMDPDEPYHMAWERFNTLLSKCPQHGLSDWALVEKFYNGLTFEKQQMNSTPSARTPTSATRGVYQVTTETSMAAALATMAKEIKDLKMSSMKCEVCRGGHDTIGCPVTQQEQYGGDRDGGQNSGSSAGEKRIEDMLATQTQLLSQLVRTYQETQNKLKEHDTLLRSQQSVFLDLQRTVGDIARQLTDIYGGSFSGSTETIPKATLKAVTTHSGKGGESEQTPIEVDDVPVDEEIEMEAPGGVHERRVPESTMPNSESPAENIGEEEKSKGKKKTPDVDLSRVPYPARLMQQKYAKEYRHCLELFKQLKTNLLFVEALQHMLKYAKFLKYLMFNKKKLEDLSTVTLNERCSAVVPNKLPKKLADPGVFTIPCLFGGSTLHHALADLGASINLMPYSLFEKLGLGDPAPTRMSISLADRSVKYPRGIVENLLVKVDKFVFPADFVILDMEVDDRVPLILGRPFLRTAKALIDVFDGKITLRVGDENVTFDVMKSMKNSSGQDDSVFFLDTFISHMDRCLDYVCGADLLNTQHLGEEDQEVETDALPEQSPSHSASRPPEYPEVFEVAKNTEEEKKPAFEAPPSLELKELPSHLEYAFLDGEAGLPVVISAALAEEEKKRLIEVLKANKQAIAWKLTNIKGISPTFCTHRILMVEEHKLVLQPQRRLNPNMSDVVLKEVLKLLDAGLIYPISDSTWVSPTQVILKKGGMTVMKNEKDELIPTRTGSSSTVYLTASRVISRSLLHRRIRRKSPLHARTDMIETSMEVFMDDFSVFGSSFDHCLRNLEKMTRRCIETELMLNWEKCHFMVTEGIVLVHKVSRAGIEVDRAKIDTINRLPPPTSVKSVHSFLGHASFYRRFIKDFSKITRPMTRLLEKDVPFEFDADCLKAFEFLKEHDYAVGAVLGKRREKHLHPIYYASKTLNDAQENYTTTEKELLEVVFAFDKFRSYLVLSKSIFYTDHAALQYLFEKKDAKPRLNRWILLLFEFDIEIKDKKGAENVAADHLSRLEDPGREEIREEAIGDTFPHELLMMMSVRPNIELVFYMSAEAQEF</sequence>
<dbReference type="Proteomes" id="UP001056120">
    <property type="component" value="Linkage Group LG06"/>
</dbReference>
<name>A0ACB9J407_9ASTR</name>
<keyword evidence="2" id="KW-1185">Reference proteome</keyword>
<comment type="caution">
    <text evidence="1">The sequence shown here is derived from an EMBL/GenBank/DDBJ whole genome shotgun (WGS) entry which is preliminary data.</text>
</comment>
<evidence type="ECO:0000313" key="1">
    <source>
        <dbReference type="EMBL" id="KAI3814002.1"/>
    </source>
</evidence>
<protein>
    <submittedName>
        <fullName evidence="1">Uncharacterized protein</fullName>
    </submittedName>
</protein>
<organism evidence="1 2">
    <name type="scientific">Smallanthus sonchifolius</name>
    <dbReference type="NCBI Taxonomy" id="185202"/>
    <lineage>
        <taxon>Eukaryota</taxon>
        <taxon>Viridiplantae</taxon>
        <taxon>Streptophyta</taxon>
        <taxon>Embryophyta</taxon>
        <taxon>Tracheophyta</taxon>
        <taxon>Spermatophyta</taxon>
        <taxon>Magnoliopsida</taxon>
        <taxon>eudicotyledons</taxon>
        <taxon>Gunneridae</taxon>
        <taxon>Pentapetalae</taxon>
        <taxon>asterids</taxon>
        <taxon>campanulids</taxon>
        <taxon>Asterales</taxon>
        <taxon>Asteraceae</taxon>
        <taxon>Asteroideae</taxon>
        <taxon>Heliantheae alliance</taxon>
        <taxon>Millerieae</taxon>
        <taxon>Smallanthus</taxon>
    </lineage>
</organism>
<dbReference type="EMBL" id="CM042023">
    <property type="protein sequence ID" value="KAI3814002.1"/>
    <property type="molecule type" value="Genomic_DNA"/>
</dbReference>
<reference evidence="2" key="1">
    <citation type="journal article" date="2022" name="Mol. Ecol. Resour.">
        <title>The genomes of chicory, endive, great burdock and yacon provide insights into Asteraceae palaeo-polyploidization history and plant inulin production.</title>
        <authorList>
            <person name="Fan W."/>
            <person name="Wang S."/>
            <person name="Wang H."/>
            <person name="Wang A."/>
            <person name="Jiang F."/>
            <person name="Liu H."/>
            <person name="Zhao H."/>
            <person name="Xu D."/>
            <person name="Zhang Y."/>
        </authorList>
    </citation>
    <scope>NUCLEOTIDE SEQUENCE [LARGE SCALE GENOMIC DNA]</scope>
    <source>
        <strain evidence="2">cv. Yunnan</strain>
    </source>
</reference>
<gene>
    <name evidence="1" type="ORF">L1987_18741</name>
</gene>
<evidence type="ECO:0000313" key="2">
    <source>
        <dbReference type="Proteomes" id="UP001056120"/>
    </source>
</evidence>
<accession>A0ACB9J407</accession>
<proteinExistence type="predicted"/>